<dbReference type="InterPro" id="IPR050194">
    <property type="entry name" value="Glycosyltransferase_grp1"/>
</dbReference>
<evidence type="ECO:0000313" key="4">
    <source>
        <dbReference type="EMBL" id="KMW70141.1"/>
    </source>
</evidence>
<dbReference type="PANTHER" id="PTHR45947:SF3">
    <property type="entry name" value="SULFOQUINOVOSYL TRANSFERASE SQD2"/>
    <property type="match status" value="1"/>
</dbReference>
<dbReference type="OrthoDB" id="9775208at2"/>
<dbReference type="Pfam" id="PF13439">
    <property type="entry name" value="Glyco_transf_4"/>
    <property type="match status" value="1"/>
</dbReference>
<dbReference type="Pfam" id="PF00534">
    <property type="entry name" value="Glycos_transf_1"/>
    <property type="match status" value="1"/>
</dbReference>
<proteinExistence type="predicted"/>
<dbReference type="EMBL" id="LATL02000253">
    <property type="protein sequence ID" value="KMW70141.1"/>
    <property type="molecule type" value="Genomic_DNA"/>
</dbReference>
<evidence type="ECO:0000313" key="3">
    <source>
        <dbReference type="EMBL" id="KKD37042.1"/>
    </source>
</evidence>
<dbReference type="Proteomes" id="UP000033607">
    <property type="component" value="Unassembled WGS sequence"/>
</dbReference>
<dbReference type="RefSeq" id="WP_046279664.1">
    <property type="nucleotide sequence ID" value="NZ_LATL02000222.1"/>
</dbReference>
<comment type="caution">
    <text evidence="3">The sequence shown here is derived from an EMBL/GenBank/DDBJ whole genome shotgun (WGS) entry which is preliminary data.</text>
</comment>
<organism evidence="3 5">
    <name type="scientific">Limnoraphis robusta CS-951</name>
    <dbReference type="NCBI Taxonomy" id="1637645"/>
    <lineage>
        <taxon>Bacteria</taxon>
        <taxon>Bacillati</taxon>
        <taxon>Cyanobacteriota</taxon>
        <taxon>Cyanophyceae</taxon>
        <taxon>Oscillatoriophycideae</taxon>
        <taxon>Oscillatoriales</taxon>
        <taxon>Sirenicapillariaceae</taxon>
        <taxon>Limnoraphis</taxon>
    </lineage>
</organism>
<reference evidence="3 5" key="1">
    <citation type="submission" date="2015-06" db="EMBL/GenBank/DDBJ databases">
        <title>Draft genome assembly of filamentous brackish cyanobacterium Limnoraphis robusta strain CS-951.</title>
        <authorList>
            <person name="Willis A."/>
            <person name="Parks M."/>
            <person name="Burford M.A."/>
        </authorList>
    </citation>
    <scope>NUCLEOTIDE SEQUENCE [LARGE SCALE GENOMIC DNA]</scope>
    <source>
        <strain evidence="3 5">CS-951</strain>
    </source>
</reference>
<feature type="domain" description="Glycosyl transferase family 1" evidence="1">
    <location>
        <begin position="221"/>
        <end position="385"/>
    </location>
</feature>
<dbReference type="GO" id="GO:0016757">
    <property type="term" value="F:glycosyltransferase activity"/>
    <property type="evidence" value="ECO:0007669"/>
    <property type="project" value="InterPro"/>
</dbReference>
<feature type="domain" description="Glycosyltransferase subfamily 4-like N-terminal" evidence="2">
    <location>
        <begin position="24"/>
        <end position="199"/>
    </location>
</feature>
<dbReference type="InterPro" id="IPR028098">
    <property type="entry name" value="Glyco_trans_4-like_N"/>
</dbReference>
<dbReference type="EMBL" id="LATL02000222">
    <property type="protein sequence ID" value="KKD37042.1"/>
    <property type="molecule type" value="Genomic_DNA"/>
</dbReference>
<dbReference type="SUPFAM" id="SSF53756">
    <property type="entry name" value="UDP-Glycosyltransferase/glycogen phosphorylase"/>
    <property type="match status" value="1"/>
</dbReference>
<dbReference type="InterPro" id="IPR001296">
    <property type="entry name" value="Glyco_trans_1"/>
</dbReference>
<dbReference type="CDD" id="cd03801">
    <property type="entry name" value="GT4_PimA-like"/>
    <property type="match status" value="1"/>
</dbReference>
<evidence type="ECO:0008006" key="6">
    <source>
        <dbReference type="Google" id="ProtNLM"/>
    </source>
</evidence>
<evidence type="ECO:0000259" key="2">
    <source>
        <dbReference type="Pfam" id="PF13439"/>
    </source>
</evidence>
<accession>A0A0F5YEI9</accession>
<name>A0A0F5YEI9_9CYAN</name>
<dbReference type="AlphaFoldDB" id="A0A0F5YEI9"/>
<dbReference type="PATRIC" id="fig|1637645.4.peg.4368"/>
<evidence type="ECO:0000259" key="1">
    <source>
        <dbReference type="Pfam" id="PF00534"/>
    </source>
</evidence>
<evidence type="ECO:0000313" key="5">
    <source>
        <dbReference type="Proteomes" id="UP000033607"/>
    </source>
</evidence>
<protein>
    <recommendedName>
        <fullName evidence="6">Glycosyl transferase family 1</fullName>
    </recommendedName>
</protein>
<gene>
    <name evidence="3" type="ORF">WN50_16500</name>
    <name evidence="4" type="ORF">WN50_37570</name>
</gene>
<dbReference type="Gene3D" id="3.40.50.2000">
    <property type="entry name" value="Glycogen Phosphorylase B"/>
    <property type="match status" value="2"/>
</dbReference>
<sequence>MKNILLSAYACQPNKGSELGFGWNWAWYLAQLGHEVWVLTRSHAESQAAWEEVLATQPLPNLHFFPVDIPNRFKPYLKGKIGVYLHYLIWQRQAYTVALKLNEKHNFDLIHHVTWGSLTAGSELWRLNKPFIFGPVGGGQIAPPAFKSYFLDQWRSEAFRSFANTQLLPLNLIARQTVSHADLILATNQDTAHLAKRLGASWVELFLDTGLEENYFPDSPPNRSQTQPFKLLWVGRLFHRKGLLLALEALAKVNSEIPIQLTIVGGGSLDKYIPQWLKDLQLESKVEVKGQISWTEVKQEYLTNDVFLFTSLRDSFGSQLVEAMAYALPVIVLNHQGAGDLVPDTAGIKVSVTQPSETVAELALAIELMYKHPQKRWEMGQQGYEFARQQIWSKKAISIDHYYERLMNSKKH</sequence>
<dbReference type="PANTHER" id="PTHR45947">
    <property type="entry name" value="SULFOQUINOVOSYL TRANSFERASE SQD2"/>
    <property type="match status" value="1"/>
</dbReference>